<reference evidence="2" key="1">
    <citation type="submission" date="2013-08" db="EMBL/GenBank/DDBJ databases">
        <authorList>
            <person name="Mendez C."/>
            <person name="Richter M."/>
            <person name="Ferrer M."/>
            <person name="Sanchez J."/>
        </authorList>
    </citation>
    <scope>NUCLEOTIDE SEQUENCE</scope>
</reference>
<dbReference type="AlphaFoldDB" id="T1AHN0"/>
<dbReference type="InterPro" id="IPR011051">
    <property type="entry name" value="RmlC_Cupin_sf"/>
</dbReference>
<dbReference type="InterPro" id="IPR013096">
    <property type="entry name" value="Cupin_2"/>
</dbReference>
<feature type="non-terminal residue" evidence="2">
    <location>
        <position position="102"/>
    </location>
</feature>
<feature type="domain" description="Cupin type-2" evidence="1">
    <location>
        <begin position="41"/>
        <end position="93"/>
    </location>
</feature>
<organism evidence="2">
    <name type="scientific">mine drainage metagenome</name>
    <dbReference type="NCBI Taxonomy" id="410659"/>
    <lineage>
        <taxon>unclassified sequences</taxon>
        <taxon>metagenomes</taxon>
        <taxon>ecological metagenomes</taxon>
    </lineage>
</organism>
<dbReference type="EMBL" id="AUZX01008161">
    <property type="protein sequence ID" value="EQD56717.1"/>
    <property type="molecule type" value="Genomic_DNA"/>
</dbReference>
<dbReference type="SUPFAM" id="SSF51182">
    <property type="entry name" value="RmlC-like cupins"/>
    <property type="match status" value="1"/>
</dbReference>
<protein>
    <submittedName>
        <fullName evidence="2">Cupin 2 conserved barrel domain protein</fullName>
    </submittedName>
</protein>
<proteinExistence type="predicted"/>
<reference evidence="2" key="2">
    <citation type="journal article" date="2014" name="ISME J.">
        <title>Microbial stratification in low pH oxic and suboxic macroscopic growths along an acid mine drainage.</title>
        <authorList>
            <person name="Mendez-Garcia C."/>
            <person name="Mesa V."/>
            <person name="Sprenger R.R."/>
            <person name="Richter M."/>
            <person name="Diez M.S."/>
            <person name="Solano J."/>
            <person name="Bargiela R."/>
            <person name="Golyshina O.V."/>
            <person name="Manteca A."/>
            <person name="Ramos J.L."/>
            <person name="Gallego J.R."/>
            <person name="Llorente I."/>
            <person name="Martins Dos Santos V.A."/>
            <person name="Jensen O.N."/>
            <person name="Pelaez A.I."/>
            <person name="Sanchez J."/>
            <person name="Ferrer M."/>
        </authorList>
    </citation>
    <scope>NUCLEOTIDE SEQUENCE</scope>
</reference>
<accession>T1AHN0</accession>
<evidence type="ECO:0000313" key="2">
    <source>
        <dbReference type="EMBL" id="EQD56717.1"/>
    </source>
</evidence>
<gene>
    <name evidence="2" type="ORF">B1A_11411</name>
</gene>
<evidence type="ECO:0000259" key="1">
    <source>
        <dbReference type="Pfam" id="PF07883"/>
    </source>
</evidence>
<dbReference type="Pfam" id="PF07883">
    <property type="entry name" value="Cupin_2"/>
    <property type="match status" value="1"/>
</dbReference>
<comment type="caution">
    <text evidence="2">The sequence shown here is derived from an EMBL/GenBank/DDBJ whole genome shotgun (WGS) entry which is preliminary data.</text>
</comment>
<dbReference type="Gene3D" id="2.60.120.10">
    <property type="entry name" value="Jelly Rolls"/>
    <property type="match status" value="1"/>
</dbReference>
<sequence length="102" mass="11583">MRISLSEWQARLPLPATDRWPQGVWDVQALARGTMKVILFTPRAKDYQTPHEQDELYVVMSGNGVLAIEGQSHAFTVGDVLFVPALARHRFEEFSDDLVTWA</sequence>
<dbReference type="InterPro" id="IPR014710">
    <property type="entry name" value="RmlC-like_jellyroll"/>
</dbReference>
<name>T1AHN0_9ZZZZ</name>